<evidence type="ECO:0000313" key="2">
    <source>
        <dbReference type="EMBL" id="HAD0664261.1"/>
    </source>
</evidence>
<dbReference type="EMBL" id="AAHUQY010000021">
    <property type="protein sequence ID" value="ECA5342769.1"/>
    <property type="molecule type" value="Genomic_DNA"/>
</dbReference>
<dbReference type="GeneID" id="99708243"/>
<dbReference type="RefSeq" id="WP_016239971.1">
    <property type="nucleotide sequence ID" value="NC_024983.1"/>
</dbReference>
<proteinExistence type="predicted"/>
<dbReference type="AlphaFoldDB" id="A0A077W6E6"/>
<comment type="caution">
    <text evidence="2">The sequence shown here is derived from an EMBL/GenBank/DDBJ whole genome shotgun (WGS) entry which is preliminary data.</text>
</comment>
<reference evidence="2" key="1">
    <citation type="journal article" date="2018" name="Genome Biol.">
        <title>SKESA: strategic k-mer extension for scrupulous assemblies.</title>
        <authorList>
            <person name="Souvorov A."/>
            <person name="Agarwala R."/>
            <person name="Lipman D.J."/>
        </authorList>
    </citation>
    <scope>NUCLEOTIDE SEQUENCE</scope>
    <source>
        <strain evidence="2">SSI_AA379</strain>
    </source>
</reference>
<gene>
    <name evidence="1" type="ORF">ELS01_20515</name>
    <name evidence="2" type="ORF">G0N98_19595</name>
</gene>
<organism evidence="2">
    <name type="scientific">Salmonella typhimurium</name>
    <dbReference type="NCBI Taxonomy" id="90371"/>
    <lineage>
        <taxon>Bacteria</taxon>
        <taxon>Pseudomonadati</taxon>
        <taxon>Pseudomonadota</taxon>
        <taxon>Gammaproteobacteria</taxon>
        <taxon>Enterobacterales</taxon>
        <taxon>Enterobacteriaceae</taxon>
        <taxon>Salmonella</taxon>
    </lineage>
</organism>
<name>A0A077W6E6_SALTM</name>
<evidence type="ECO:0000313" key="1">
    <source>
        <dbReference type="EMBL" id="ECA5342769.1"/>
    </source>
</evidence>
<reference evidence="2" key="3">
    <citation type="submission" date="2019-08" db="EMBL/GenBank/DDBJ databases">
        <authorList>
            <consortium name="NCBI Pathogen Detection Project"/>
        </authorList>
    </citation>
    <scope>NUCLEOTIDE SEQUENCE</scope>
    <source>
        <strain evidence="2">SSI_AA379</strain>
    </source>
</reference>
<dbReference type="EMBL" id="DAANNU010000029">
    <property type="protein sequence ID" value="HAD0664261.1"/>
    <property type="molecule type" value="Genomic_DNA"/>
</dbReference>
<protein>
    <submittedName>
        <fullName evidence="2">SecC motif-containing protein</fullName>
    </submittedName>
</protein>
<reference evidence="1" key="2">
    <citation type="submission" date="2018-12" db="EMBL/GenBank/DDBJ databases">
        <authorList>
            <person name="Ashton P.M."/>
            <person name="Dallman T."/>
            <person name="Nair S."/>
            <person name="De Pinna E."/>
            <person name="Peters T."/>
            <person name="Grant K."/>
        </authorList>
    </citation>
    <scope>NUCLEOTIDE SEQUENCE</scope>
    <source>
        <strain evidence="1">582921</strain>
    </source>
</reference>
<accession>A0A077W6E6</accession>
<sequence>MNIHEKLKRWMCITQEDSAILDYLNAELKKAQSLSLNNESNRLFLYKTILLAHLKYIQVINLLTRGDFYEAWVELERIEIDLIHIKENNEFLPEVNFYGVNFLARMVCNWQALFPYKIFGSSREIIKEVKCSVCNTTRSFINDCGHVKNKLYNGVLCFDEVIDFELITYDIVSNPVNKCSVFFSNDGDHYNYSTLISVVKYIQSPHQIFNITTWRFKAKEHDGVLSPENICPCGDSLKKYADCCLPRNGIYKKHIDIWFPFPLNVEPI</sequence>